<keyword evidence="1" id="KW-0808">Transferase</keyword>
<evidence type="ECO:0000313" key="1">
    <source>
        <dbReference type="EMBL" id="QBI99424.1"/>
    </source>
</evidence>
<protein>
    <submittedName>
        <fullName evidence="1">Deoxynucleoside monophosphate kinase</fullName>
    </submittedName>
</protein>
<dbReference type="GeneID" id="64471437"/>
<dbReference type="RefSeq" id="YP_010055513.1">
    <property type="nucleotide sequence ID" value="NC_054666.1"/>
</dbReference>
<dbReference type="EMBL" id="MK524524">
    <property type="protein sequence ID" value="QBI99424.1"/>
    <property type="molecule type" value="Genomic_DNA"/>
</dbReference>
<dbReference type="InterPro" id="IPR048444">
    <property type="entry name" value="DNMK"/>
</dbReference>
<dbReference type="SUPFAM" id="SSF52540">
    <property type="entry name" value="P-loop containing nucleoside triphosphate hydrolases"/>
    <property type="match status" value="1"/>
</dbReference>
<dbReference type="InterPro" id="IPR027417">
    <property type="entry name" value="P-loop_NTPase"/>
</dbReference>
<dbReference type="Pfam" id="PF21448">
    <property type="entry name" value="DNMK"/>
    <property type="match status" value="1"/>
</dbReference>
<gene>
    <name evidence="1" type="primary">64</name>
    <name evidence="1" type="ORF">SEA_CAELUM_64</name>
</gene>
<reference evidence="1 2" key="1">
    <citation type="submission" date="2019-02" db="EMBL/GenBank/DDBJ databases">
        <authorList>
            <person name="Paul L."/>
            <person name="Brownson E.L."/>
            <person name="Lucero K."/>
            <person name="Page S.T."/>
            <person name="Garlena R.A."/>
            <person name="Russell D.A."/>
            <person name="Pope W.H."/>
            <person name="Jacobs-Sera D."/>
            <person name="Hatfull G.F."/>
        </authorList>
    </citation>
    <scope>NUCLEOTIDE SEQUENCE [LARGE SCALE GENOMIC DNA]</scope>
</reference>
<dbReference type="Gene3D" id="3.40.50.300">
    <property type="entry name" value="P-loop containing nucleotide triphosphate hydrolases"/>
    <property type="match status" value="1"/>
</dbReference>
<accession>A0A481VZI9</accession>
<sequence>MTDLIVGLSGYARSGKNTAADALIQRGWRQAGYADKLKEFLYQVNPLIPGYFGAGNLRLRQLVDSTGWDYAKTKYPEVRSLLQRTGTEAGRRVLGDDVWVEALYADHHDAAGLVVTDVRFPNEAEAVAKRGGVMIRVERPGVGPTKDKYGRAHISETALDDWPFDHVLVNDGSVADLHAKLHGVAELVQV</sequence>
<keyword evidence="2" id="KW-1185">Reference proteome</keyword>
<dbReference type="Proteomes" id="UP000292314">
    <property type="component" value="Genome"/>
</dbReference>
<dbReference type="KEGG" id="vg:64471437"/>
<name>A0A481VZI9_9CAUD</name>
<organism evidence="1 2">
    <name type="scientific">Streptomyces phage Caelum</name>
    <dbReference type="NCBI Taxonomy" id="2530160"/>
    <lineage>
        <taxon>Viruses</taxon>
        <taxon>Duplodnaviria</taxon>
        <taxon>Heunggongvirae</taxon>
        <taxon>Uroviricota</taxon>
        <taxon>Caudoviricetes</taxon>
        <taxon>Arquatrovirinae</taxon>
        <taxon>Caelumvirus</taxon>
        <taxon>Caelumvirus caelum</taxon>
    </lineage>
</organism>
<evidence type="ECO:0000313" key="2">
    <source>
        <dbReference type="Proteomes" id="UP000292314"/>
    </source>
</evidence>
<keyword evidence="1" id="KW-0418">Kinase</keyword>
<proteinExistence type="predicted"/>
<dbReference type="GO" id="GO:0016301">
    <property type="term" value="F:kinase activity"/>
    <property type="evidence" value="ECO:0007669"/>
    <property type="project" value="UniProtKB-KW"/>
</dbReference>